<dbReference type="AlphaFoldDB" id="A0A7J5UN76"/>
<keyword evidence="2" id="KW-0285">Flavoprotein</keyword>
<dbReference type="InterPro" id="IPR036188">
    <property type="entry name" value="FAD/NAD-bd_sf"/>
</dbReference>
<dbReference type="Proteomes" id="UP000451860">
    <property type="component" value="Unassembled WGS sequence"/>
</dbReference>
<evidence type="ECO:0000256" key="5">
    <source>
        <dbReference type="PIRSR" id="PIRSR000350-2"/>
    </source>
</evidence>
<evidence type="ECO:0000259" key="8">
    <source>
        <dbReference type="Pfam" id="PF02852"/>
    </source>
</evidence>
<dbReference type="EMBL" id="WHJE01000055">
    <property type="protein sequence ID" value="KAE8763807.1"/>
    <property type="molecule type" value="Genomic_DNA"/>
</dbReference>
<evidence type="ECO:0000313" key="11">
    <source>
        <dbReference type="Proteomes" id="UP000451860"/>
    </source>
</evidence>
<dbReference type="Pfam" id="PF07992">
    <property type="entry name" value="Pyr_redox_2"/>
    <property type="match status" value="1"/>
</dbReference>
<dbReference type="PRINTS" id="PR00411">
    <property type="entry name" value="PNDRDTASEI"/>
</dbReference>
<feature type="domain" description="Pyridine nucleotide-disulphide oxidoreductase dimerisation" evidence="8">
    <location>
        <begin position="345"/>
        <end position="450"/>
    </location>
</feature>
<keyword evidence="6" id="KW-0547">Nucleotide-binding</keyword>
<dbReference type="SUPFAM" id="SSF51905">
    <property type="entry name" value="FAD/NAD(P)-binding domain"/>
    <property type="match status" value="1"/>
</dbReference>
<organism evidence="10 11">
    <name type="scientific">Georgenia thermotolerans</name>
    <dbReference type="NCBI Taxonomy" id="527326"/>
    <lineage>
        <taxon>Bacteria</taxon>
        <taxon>Bacillati</taxon>
        <taxon>Actinomycetota</taxon>
        <taxon>Actinomycetes</taxon>
        <taxon>Micrococcales</taxon>
        <taxon>Bogoriellaceae</taxon>
        <taxon>Georgenia</taxon>
    </lineage>
</organism>
<feature type="binding site" evidence="6">
    <location>
        <position position="53"/>
    </location>
    <ligand>
        <name>FAD</name>
        <dbReference type="ChEBI" id="CHEBI:57692"/>
    </ligand>
</feature>
<dbReference type="GO" id="GO:0003955">
    <property type="term" value="F:NAD(P)H dehydrogenase (quinone) activity"/>
    <property type="evidence" value="ECO:0007669"/>
    <property type="project" value="TreeGrafter"/>
</dbReference>
<sequence length="463" mass="48271">MTEVEDVELLVIGGGKAGKSLAMDRAKAGWKVAMVERDKIGGTCINVACIPTKSLVASARTLATARRAGELGIEVDGAPVATLEGLRAHKEGVVGGMVAAHAKMFADSGMDFLMGTARFVGERTVEVTLNDGGTRVLRGRDVVINTGTTPAHPDIPGLADVDPWDSEAILRMERMPESIVILGGGYVGCEFASMLAITGVAVTLVQGREQLLPREDRDVAEAVAEVLRGQGVDVRLGVRASAVRRDGAGAVVALSDGTEVTGAELLVATGRTPVTADLDLAATGVEVTDRGFVVVDDHLRTTADHVWAAGDVAGSPQFTHASWNDFRILKALLTGGEASTAGRLVPYTVFTTPELARVGMTEAEARAAGRDVKVARLDVAAIPRAKTLRLGQGVWKAVVDGATDEILGVALLGHSAGEVVAAVQMAMLGHLTYQQVRDAVITHPTMAEGLNLLFDTIAAEVPA</sequence>
<feature type="disulfide bond" description="Redox-active" evidence="7">
    <location>
        <begin position="44"/>
        <end position="49"/>
    </location>
</feature>
<evidence type="ECO:0000256" key="6">
    <source>
        <dbReference type="PIRSR" id="PIRSR000350-3"/>
    </source>
</evidence>
<evidence type="ECO:0000313" key="10">
    <source>
        <dbReference type="EMBL" id="KAE8763807.1"/>
    </source>
</evidence>
<gene>
    <name evidence="10" type="ORF">GB883_12355</name>
</gene>
<dbReference type="PANTHER" id="PTHR43014">
    <property type="entry name" value="MERCURIC REDUCTASE"/>
    <property type="match status" value="1"/>
</dbReference>
<evidence type="ECO:0000256" key="4">
    <source>
        <dbReference type="ARBA" id="ARBA00023002"/>
    </source>
</evidence>
<dbReference type="OrthoDB" id="9800167at2"/>
<comment type="similarity">
    <text evidence="1">Belongs to the class-I pyridine nucleotide-disulfide oxidoreductase family.</text>
</comment>
<reference evidence="10 11" key="1">
    <citation type="submission" date="2019-10" db="EMBL/GenBank/DDBJ databases">
        <title>Georgenia wutianyii sp. nov. and Georgenia yuyongxinii sp. nov. isolated from plateau pika (Ochotona curzoniae) in the Qinghai-Tibet plateau of China.</title>
        <authorList>
            <person name="Tian Z."/>
        </authorList>
    </citation>
    <scope>NUCLEOTIDE SEQUENCE [LARGE SCALE GENOMIC DNA]</scope>
    <source>
        <strain evidence="10 11">DSM 21501</strain>
    </source>
</reference>
<proteinExistence type="inferred from homology"/>
<evidence type="ECO:0000256" key="3">
    <source>
        <dbReference type="ARBA" id="ARBA00022827"/>
    </source>
</evidence>
<name>A0A7J5UN76_9MICO</name>
<comment type="caution">
    <text evidence="10">The sequence shown here is derived from an EMBL/GenBank/DDBJ whole genome shotgun (WGS) entry which is preliminary data.</text>
</comment>
<dbReference type="Pfam" id="PF02852">
    <property type="entry name" value="Pyr_redox_dim"/>
    <property type="match status" value="1"/>
</dbReference>
<dbReference type="SUPFAM" id="SSF55424">
    <property type="entry name" value="FAD/NAD-linked reductases, dimerisation (C-terminal) domain"/>
    <property type="match status" value="1"/>
</dbReference>
<dbReference type="InterPro" id="IPR023753">
    <property type="entry name" value="FAD/NAD-binding_dom"/>
</dbReference>
<dbReference type="PANTHER" id="PTHR43014:SF2">
    <property type="entry name" value="MERCURIC REDUCTASE"/>
    <property type="match status" value="1"/>
</dbReference>
<evidence type="ECO:0000256" key="2">
    <source>
        <dbReference type="ARBA" id="ARBA00022630"/>
    </source>
</evidence>
<accession>A0A7J5UN76</accession>
<evidence type="ECO:0000256" key="7">
    <source>
        <dbReference type="PIRSR" id="PIRSR000350-4"/>
    </source>
</evidence>
<keyword evidence="6" id="KW-0520">NAD</keyword>
<dbReference type="GO" id="GO:0050660">
    <property type="term" value="F:flavin adenine dinucleotide binding"/>
    <property type="evidence" value="ECO:0007669"/>
    <property type="project" value="TreeGrafter"/>
</dbReference>
<dbReference type="RefSeq" id="WP_152203166.1">
    <property type="nucleotide sequence ID" value="NZ_VUKF01000023.1"/>
</dbReference>
<keyword evidence="3 6" id="KW-0274">FAD</keyword>
<dbReference type="InterPro" id="IPR001100">
    <property type="entry name" value="Pyr_nuc-diS_OxRdtase"/>
</dbReference>
<feature type="active site" description="Proton acceptor" evidence="5">
    <location>
        <position position="443"/>
    </location>
</feature>
<dbReference type="InterPro" id="IPR004099">
    <property type="entry name" value="Pyr_nucl-diS_OxRdtase_dimer"/>
</dbReference>
<protein>
    <submittedName>
        <fullName evidence="10">Mercuric reductase</fullName>
    </submittedName>
</protein>
<feature type="binding site" evidence="6">
    <location>
        <begin position="183"/>
        <end position="190"/>
    </location>
    <ligand>
        <name>NAD(+)</name>
        <dbReference type="ChEBI" id="CHEBI:57540"/>
    </ligand>
</feature>
<feature type="binding site" evidence="6">
    <location>
        <position position="270"/>
    </location>
    <ligand>
        <name>NAD(+)</name>
        <dbReference type="ChEBI" id="CHEBI:57540"/>
    </ligand>
</feature>
<dbReference type="Gene3D" id="3.30.390.30">
    <property type="match status" value="1"/>
</dbReference>
<dbReference type="FunFam" id="3.30.390.30:FF:000001">
    <property type="entry name" value="Dihydrolipoyl dehydrogenase"/>
    <property type="match status" value="1"/>
</dbReference>
<keyword evidence="4" id="KW-0560">Oxidoreductase</keyword>
<dbReference type="Gene3D" id="3.50.50.60">
    <property type="entry name" value="FAD/NAD(P)-binding domain"/>
    <property type="match status" value="2"/>
</dbReference>
<feature type="domain" description="FAD/NAD(P)-binding" evidence="9">
    <location>
        <begin position="9"/>
        <end position="323"/>
    </location>
</feature>
<evidence type="ECO:0000259" key="9">
    <source>
        <dbReference type="Pfam" id="PF07992"/>
    </source>
</evidence>
<dbReference type="PRINTS" id="PR00368">
    <property type="entry name" value="FADPNR"/>
</dbReference>
<dbReference type="InterPro" id="IPR016156">
    <property type="entry name" value="FAD/NAD-linked_Rdtase_dimer_sf"/>
</dbReference>
<comment type="cofactor">
    <cofactor evidence="6">
        <name>FAD</name>
        <dbReference type="ChEBI" id="CHEBI:57692"/>
    </cofactor>
    <text evidence="6">Binds 1 FAD per subunit.</text>
</comment>
<evidence type="ECO:0000256" key="1">
    <source>
        <dbReference type="ARBA" id="ARBA00007532"/>
    </source>
</evidence>
<dbReference type="PIRSF" id="PIRSF000350">
    <property type="entry name" value="Mercury_reductase_MerA"/>
    <property type="match status" value="1"/>
</dbReference>
<feature type="binding site" evidence="6">
    <location>
        <position position="311"/>
    </location>
    <ligand>
        <name>FAD</name>
        <dbReference type="ChEBI" id="CHEBI:57692"/>
    </ligand>
</feature>
<keyword evidence="11" id="KW-1185">Reference proteome</keyword>